<dbReference type="OrthoDB" id="7055621at2"/>
<dbReference type="EMBL" id="CP021425">
    <property type="protein sequence ID" value="ARU58559.1"/>
    <property type="molecule type" value="Genomic_DNA"/>
</dbReference>
<organism evidence="1 2">
    <name type="scientific">Oleiphilus messinensis</name>
    <dbReference type="NCBI Taxonomy" id="141451"/>
    <lineage>
        <taxon>Bacteria</taxon>
        <taxon>Pseudomonadati</taxon>
        <taxon>Pseudomonadota</taxon>
        <taxon>Gammaproteobacteria</taxon>
        <taxon>Oceanospirillales</taxon>
        <taxon>Oleiphilaceae</taxon>
        <taxon>Oleiphilus</taxon>
    </lineage>
</organism>
<dbReference type="AlphaFoldDB" id="A0A1Y0IEF9"/>
<dbReference type="RefSeq" id="WP_087463321.1">
    <property type="nucleotide sequence ID" value="NZ_CP021425.1"/>
</dbReference>
<sequence>MGFLKKLFATLILAAIVVFGAFKGGMWYLVSQQLNQMKEAFTPYGVINWKWISTSFDGDIVVERLSINSFALKNEIVVQRLQLQFDGIKPMLEFAWGVHQGWYPDELTINAEHVVLQLSPSSFNSLLPNDARFSAFSPFRLYDCGDNEYLTGRQLQAMGYEKLDYNVRLNYVYAPAEGALSARLNVEGAGMGRGLLDVVLDYDADRVRPTTLFAGWPSLKKASLNVKDEGYFRRIGFYCSRISNASEQEFVAGYLQNRLAALQENGVYLSPVFADAWKQYMTQGKALAVGASPTQSFSLDDWNDTEMPLGEKTAEILEHVKIQLLLGGQPLGAELIRIDRDQLNQLDFTPEALEQMRQEALARQAEASKTVYVAKYRGVPVENMDNYANRPVKLQLDDGRLVEGVLVAIEEFRVEVESQVKGGTVSYFIEKKQIESAEIYY</sequence>
<gene>
    <name evidence="1" type="ORF">OLMES_4563</name>
</gene>
<dbReference type="Proteomes" id="UP000196027">
    <property type="component" value="Chromosome"/>
</dbReference>
<protein>
    <submittedName>
        <fullName evidence="1">Acetylornithine deacetylase</fullName>
    </submittedName>
</protein>
<evidence type="ECO:0000313" key="1">
    <source>
        <dbReference type="EMBL" id="ARU58559.1"/>
    </source>
</evidence>
<dbReference type="KEGG" id="ome:OLMES_4563"/>
<keyword evidence="2" id="KW-1185">Reference proteome</keyword>
<reference evidence="1 2" key="1">
    <citation type="submission" date="2017-05" db="EMBL/GenBank/DDBJ databases">
        <title>Genomic insights into alkan degradation activity of Oleiphilus messinensis.</title>
        <authorList>
            <person name="Kozyavkin S.A."/>
            <person name="Slesarev A.I."/>
            <person name="Golyshin P.N."/>
            <person name="Korzhenkov A."/>
            <person name="Golyshina O.N."/>
            <person name="Toshchakov S.V."/>
        </authorList>
    </citation>
    <scope>NUCLEOTIDE SEQUENCE [LARGE SCALE GENOMIC DNA]</scope>
    <source>
        <strain evidence="1 2">ME102</strain>
    </source>
</reference>
<evidence type="ECO:0000313" key="2">
    <source>
        <dbReference type="Proteomes" id="UP000196027"/>
    </source>
</evidence>
<proteinExistence type="predicted"/>
<name>A0A1Y0IEF9_9GAMM</name>
<accession>A0A1Y0IEF9</accession>